<dbReference type="InterPro" id="IPR003409">
    <property type="entry name" value="MORN"/>
</dbReference>
<organism evidence="3">
    <name type="scientific">Pandoravirus macleodensis</name>
    <dbReference type="NCBI Taxonomy" id="2107707"/>
    <lineage>
        <taxon>Viruses</taxon>
        <taxon>Pandoravirus</taxon>
    </lineage>
</organism>
<dbReference type="EMBL" id="MG011691">
    <property type="protein sequence ID" value="AVK77140.1"/>
    <property type="molecule type" value="Genomic_DNA"/>
</dbReference>
<dbReference type="Gene3D" id="2.20.110.10">
    <property type="entry name" value="Histone H3 K4-specific methyltransferase SET7/9 N-terminal domain"/>
    <property type="match status" value="3"/>
</dbReference>
<proteinExistence type="predicted"/>
<sequence length="409" mass="44298">MDDLPDELVLAILAAAESPQVAGRMALASRRYRSLAMDETLWRAIYIRQFGLPTLLPDSGPTAAATEYQFQPNKGWRWNFMARTPAARPSCTGMLSLDRATYWGDIVDGQPHGYGTLVQPPHAHPTEDTRKRCAYIMARDPCAMLKCMSLYKGGWADGKRHGHGKALWSDGTRYEGDWAYDRCDGQGTMVCANRNRYKGGWSAGQRHGHGSYSTVDWIMGDAHVEGNFIAGRCVGDATVRLGHQTTWTGTVVDGSFLGPVVVACGDGARAIATFSERGLDGPYLLTDRDGSSFSCQYDGSGDSGGHGTMILADGRRRDGNWYGCNARGTGIVTYPDGSQWAGEWTRDGIRSVASGATVTHAPPGNREHPCACSACTDDDLGGGFDDCNYALCHEPSRVFAAIRDSCKPE</sequence>
<dbReference type="SUPFAM" id="SSF82185">
    <property type="entry name" value="Histone H3 K4-specific methyltransferase SET7/9 N-terminal domain"/>
    <property type="match status" value="2"/>
</dbReference>
<dbReference type="SMART" id="SM00698">
    <property type="entry name" value="MORN"/>
    <property type="match status" value="4"/>
</dbReference>
<dbReference type="RefSeq" id="YP_009481136.1">
    <property type="nucleotide sequence ID" value="NC_037665.1"/>
</dbReference>
<evidence type="ECO:0000256" key="1">
    <source>
        <dbReference type="ARBA" id="ARBA00022737"/>
    </source>
</evidence>
<gene>
    <name evidence="3" type="ORF">pmac_cds_452</name>
</gene>
<dbReference type="SUPFAM" id="SSF81383">
    <property type="entry name" value="F-box domain"/>
    <property type="match status" value="1"/>
</dbReference>
<reference evidence="3" key="1">
    <citation type="journal article" date="2018" name="Nat. Commun.">
        <title>Diversity and evolution of the emerging Pandoraviridae family.</title>
        <authorList>
            <person name="Legendre M."/>
            <person name="Fabre E."/>
            <person name="Poirot O."/>
            <person name="Jeudy S."/>
            <person name="Lartigue A."/>
            <person name="Alempic J.M."/>
            <person name="Beucher L."/>
            <person name="Philippe N."/>
            <person name="Bertaux L."/>
            <person name="Christo-Foroux E."/>
            <person name="Labadie K."/>
            <person name="Coute Y."/>
            <person name="Abergel C."/>
            <person name="Claverie J.M."/>
        </authorList>
    </citation>
    <scope>NUCLEOTIDE SEQUENCE [LARGE SCALE GENOMIC DNA]</scope>
    <source>
        <strain evidence="3">Macleodensis</strain>
    </source>
</reference>
<evidence type="ECO:0000259" key="2">
    <source>
        <dbReference type="PROSITE" id="PS50181"/>
    </source>
</evidence>
<feature type="domain" description="F-box" evidence="2">
    <location>
        <begin position="1"/>
        <end position="45"/>
    </location>
</feature>
<keyword evidence="1" id="KW-0677">Repeat</keyword>
<dbReference type="InterPro" id="IPR036047">
    <property type="entry name" value="F-box-like_dom_sf"/>
</dbReference>
<accession>A0A2U7UFQ4</accession>
<dbReference type="InterPro" id="IPR001810">
    <property type="entry name" value="F-box_dom"/>
</dbReference>
<dbReference type="KEGG" id="vg:36841595"/>
<dbReference type="Proteomes" id="UP000249758">
    <property type="component" value="Segment"/>
</dbReference>
<dbReference type="Pfam" id="PF02493">
    <property type="entry name" value="MORN"/>
    <property type="match status" value="4"/>
</dbReference>
<dbReference type="Pfam" id="PF12937">
    <property type="entry name" value="F-box-like"/>
    <property type="match status" value="1"/>
</dbReference>
<protein>
    <submittedName>
        <fullName evidence="3">Morn repeat domain containing protein</fullName>
    </submittedName>
</protein>
<evidence type="ECO:0000313" key="3">
    <source>
        <dbReference type="EMBL" id="AVK77140.1"/>
    </source>
</evidence>
<dbReference type="GeneID" id="36841595"/>
<name>A0A2U7UFQ4_9VIRU</name>
<dbReference type="PROSITE" id="PS50181">
    <property type="entry name" value="FBOX"/>
    <property type="match status" value="1"/>
</dbReference>
<dbReference type="Gene3D" id="1.20.1280.50">
    <property type="match status" value="1"/>
</dbReference>
<dbReference type="PANTHER" id="PTHR23084:SF263">
    <property type="entry name" value="MORN REPEAT-CONTAINING PROTEIN 1"/>
    <property type="match status" value="1"/>
</dbReference>
<dbReference type="PANTHER" id="PTHR23084">
    <property type="entry name" value="PHOSPHATIDYLINOSITOL-4-PHOSPHATE 5-KINASE RELATED"/>
    <property type="match status" value="1"/>
</dbReference>